<organism evidence="2 3">
    <name type="scientific">Amborella trichopoda</name>
    <dbReference type="NCBI Taxonomy" id="13333"/>
    <lineage>
        <taxon>Eukaryota</taxon>
        <taxon>Viridiplantae</taxon>
        <taxon>Streptophyta</taxon>
        <taxon>Embryophyta</taxon>
        <taxon>Tracheophyta</taxon>
        <taxon>Spermatophyta</taxon>
        <taxon>Magnoliopsida</taxon>
        <taxon>Amborellales</taxon>
        <taxon>Amborellaceae</taxon>
        <taxon>Amborella</taxon>
    </lineage>
</organism>
<feature type="compositionally biased region" description="Basic and acidic residues" evidence="1">
    <location>
        <begin position="76"/>
        <end position="89"/>
    </location>
</feature>
<evidence type="ECO:0000256" key="1">
    <source>
        <dbReference type="SAM" id="MobiDB-lite"/>
    </source>
</evidence>
<name>W1NDN7_AMBTC</name>
<dbReference type="EMBL" id="KI397698">
    <property type="protein sequence ID" value="ERM93471.1"/>
    <property type="molecule type" value="Genomic_DNA"/>
</dbReference>
<dbReference type="AlphaFoldDB" id="W1NDN7"/>
<sequence length="186" mass="19291">MISSDQETTSDPGVASWVQELGPATIQHMHELTPAPPSPSKMSLDPCLGEHASLRLGEASEATSRAADEGLTTIQGDRHETDKGPKQHDTSVGGGPNADEVPEQHEAVTSKVVEVIDSSGTSFELAPLEVAIDMAIVPSTMTPPAEVTLVTAASMMTPEVTPVTVASTVTPSAEVALVPISFLTVL</sequence>
<keyword evidence="3" id="KW-1185">Reference proteome</keyword>
<evidence type="ECO:0000313" key="3">
    <source>
        <dbReference type="Proteomes" id="UP000017836"/>
    </source>
</evidence>
<gene>
    <name evidence="2" type="ORF">AMTR_s00132p00104650</name>
</gene>
<dbReference type="HOGENOM" id="CLU_105192_0_0_1"/>
<feature type="compositionally biased region" description="Polar residues" evidence="1">
    <location>
        <begin position="1"/>
        <end position="11"/>
    </location>
</feature>
<evidence type="ECO:0000313" key="2">
    <source>
        <dbReference type="EMBL" id="ERM93471.1"/>
    </source>
</evidence>
<accession>W1NDN7</accession>
<reference evidence="3" key="1">
    <citation type="journal article" date="2013" name="Science">
        <title>The Amborella genome and the evolution of flowering plants.</title>
        <authorList>
            <consortium name="Amborella Genome Project"/>
        </authorList>
    </citation>
    <scope>NUCLEOTIDE SEQUENCE [LARGE SCALE GENOMIC DNA]</scope>
</reference>
<protein>
    <submittedName>
        <fullName evidence="2">Uncharacterized protein</fullName>
    </submittedName>
</protein>
<feature type="region of interest" description="Disordered" evidence="1">
    <location>
        <begin position="1"/>
        <end position="102"/>
    </location>
</feature>
<dbReference type="Gramene" id="ERM93471">
    <property type="protein sequence ID" value="ERM93471"/>
    <property type="gene ID" value="AMTR_s00132p00104650"/>
</dbReference>
<dbReference type="Proteomes" id="UP000017836">
    <property type="component" value="Unassembled WGS sequence"/>
</dbReference>
<proteinExistence type="predicted"/>